<dbReference type="OrthoDB" id="2160638at2759"/>
<feature type="compositionally biased region" description="Polar residues" evidence="3">
    <location>
        <begin position="227"/>
        <end position="241"/>
    </location>
</feature>
<feature type="compositionally biased region" description="Low complexity" evidence="3">
    <location>
        <begin position="270"/>
        <end position="280"/>
    </location>
</feature>
<dbReference type="Gene3D" id="1.20.960.40">
    <property type="match status" value="1"/>
</dbReference>
<organism>
    <name type="scientific">Pediculus humanus subsp. corporis</name>
    <name type="common">Body louse</name>
    <dbReference type="NCBI Taxonomy" id="121224"/>
    <lineage>
        <taxon>Eukaryota</taxon>
        <taxon>Metazoa</taxon>
        <taxon>Ecdysozoa</taxon>
        <taxon>Arthropoda</taxon>
        <taxon>Hexapoda</taxon>
        <taxon>Insecta</taxon>
        <taxon>Pterygota</taxon>
        <taxon>Neoptera</taxon>
        <taxon>Paraneoptera</taxon>
        <taxon>Psocodea</taxon>
        <taxon>Troctomorpha</taxon>
        <taxon>Phthiraptera</taxon>
        <taxon>Anoplura</taxon>
        <taxon>Pediculidae</taxon>
        <taxon>Pediculus</taxon>
    </lineage>
</organism>
<keyword evidence="2" id="KW-0206">Cytoskeleton</keyword>
<feature type="domain" description="FGFR1 oncogene partner (FOP) N-terminal dimerisation" evidence="4">
    <location>
        <begin position="49"/>
        <end position="125"/>
    </location>
</feature>
<dbReference type="EMBL" id="AAZO01006920">
    <property type="status" value="NOT_ANNOTATED_CDS"/>
    <property type="molecule type" value="Genomic_DNA"/>
</dbReference>
<dbReference type="GO" id="GO:0034453">
    <property type="term" value="P:microtubule anchoring"/>
    <property type="evidence" value="ECO:0007669"/>
    <property type="project" value="InterPro"/>
</dbReference>
<evidence type="ECO:0000259" key="4">
    <source>
        <dbReference type="Pfam" id="PF09398"/>
    </source>
</evidence>
<dbReference type="InParanoid" id="E0W169"/>
<keyword evidence="1" id="KW-0963">Cytoplasm</keyword>
<feature type="compositionally biased region" description="Basic and acidic residues" evidence="3">
    <location>
        <begin position="317"/>
        <end position="341"/>
    </location>
</feature>
<evidence type="ECO:0000313" key="6">
    <source>
        <dbReference type="EnsemblMetazoa" id="PHUM569970-PA"/>
    </source>
</evidence>
<reference evidence="5" key="2">
    <citation type="submission" date="2007-04" db="EMBL/GenBank/DDBJ databases">
        <title>The genome of the human body louse.</title>
        <authorList>
            <consortium name="The Human Body Louse Genome Consortium"/>
            <person name="Kirkness E."/>
            <person name="Walenz B."/>
            <person name="Hass B."/>
            <person name="Bruggner R."/>
            <person name="Strausberg R."/>
        </authorList>
    </citation>
    <scope>NUCLEOTIDE SEQUENCE</scope>
    <source>
        <strain evidence="5">USDA</strain>
    </source>
</reference>
<dbReference type="KEGG" id="phu:Phum_PHUM569970"/>
<dbReference type="Pfam" id="PF09398">
    <property type="entry name" value="FOP_dimer"/>
    <property type="match status" value="1"/>
</dbReference>
<accession>E0W169</accession>
<reference evidence="6" key="3">
    <citation type="submission" date="2020-05" db="UniProtKB">
        <authorList>
            <consortium name="EnsemblMetazoa"/>
        </authorList>
    </citation>
    <scope>IDENTIFICATION</scope>
    <source>
        <strain evidence="6">USDA</strain>
    </source>
</reference>
<dbReference type="InterPro" id="IPR018993">
    <property type="entry name" value="FOP_dimerisation-dom_N"/>
</dbReference>
<feature type="compositionally biased region" description="Basic and acidic residues" evidence="3">
    <location>
        <begin position="281"/>
        <end position="290"/>
    </location>
</feature>
<name>E0W169_PEDHC</name>
<reference evidence="5" key="1">
    <citation type="submission" date="2007-04" db="EMBL/GenBank/DDBJ databases">
        <title>Annotation of Pediculus humanus corporis strain USDA.</title>
        <authorList>
            <person name="Kirkness E."/>
            <person name="Hannick L."/>
            <person name="Hass B."/>
            <person name="Bruggner R."/>
            <person name="Lawson D."/>
            <person name="Bidwell S."/>
            <person name="Joardar V."/>
            <person name="Caler E."/>
            <person name="Walenz B."/>
            <person name="Inman J."/>
            <person name="Schobel S."/>
            <person name="Galinsky K."/>
            <person name="Amedeo P."/>
            <person name="Strausberg R."/>
        </authorList>
    </citation>
    <scope>NUCLEOTIDE SEQUENCE</scope>
    <source>
        <strain evidence="5">USDA</strain>
    </source>
</reference>
<feature type="region of interest" description="Disordered" evidence="3">
    <location>
        <begin position="202"/>
        <end position="244"/>
    </location>
</feature>
<dbReference type="PANTHER" id="PTHR15431:SF9">
    <property type="entry name" value="CENTROSOMAL PROTEIN 43"/>
    <property type="match status" value="1"/>
</dbReference>
<evidence type="ECO:0000256" key="1">
    <source>
        <dbReference type="ARBA" id="ARBA00022490"/>
    </source>
</evidence>
<gene>
    <name evidence="6" type="primary">8234894</name>
    <name evidence="5" type="ORF">Phum_PHUM569970</name>
</gene>
<dbReference type="EnsemblMetazoa" id="PHUM569970-RA">
    <property type="protein sequence ID" value="PHUM569970-PA"/>
    <property type="gene ID" value="PHUM569970"/>
</dbReference>
<dbReference type="eggNOG" id="ENOG502QR70">
    <property type="taxonomic scope" value="Eukaryota"/>
</dbReference>
<dbReference type="CTD" id="8234894"/>
<dbReference type="GeneID" id="8234894"/>
<dbReference type="HOGENOM" id="CLU_781449_0_0_1"/>
<dbReference type="STRING" id="121224.E0W169"/>
<dbReference type="VEuPathDB" id="VectorBase:PHUM569970"/>
<protein>
    <submittedName>
        <fullName evidence="5 6">FGFR1 oncogene partner, putative</fullName>
    </submittedName>
</protein>
<dbReference type="GO" id="GO:0005813">
    <property type="term" value="C:centrosome"/>
    <property type="evidence" value="ECO:0007669"/>
    <property type="project" value="TreeGrafter"/>
</dbReference>
<dbReference type="AlphaFoldDB" id="E0W169"/>
<dbReference type="PANTHER" id="PTHR15431">
    <property type="entry name" value="FGFR1 ONCOGENE PARTNER/LISH DOMAIN-CONTAINING PROTEIN"/>
    <property type="match status" value="1"/>
</dbReference>
<keyword evidence="7" id="KW-1185">Reference proteome</keyword>
<dbReference type="RefSeq" id="XP_002432113.1">
    <property type="nucleotide sequence ID" value="XM_002432068.1"/>
</dbReference>
<evidence type="ECO:0000313" key="7">
    <source>
        <dbReference type="Proteomes" id="UP000009046"/>
    </source>
</evidence>
<evidence type="ECO:0000256" key="2">
    <source>
        <dbReference type="ARBA" id="ARBA00023212"/>
    </source>
</evidence>
<evidence type="ECO:0000256" key="3">
    <source>
        <dbReference type="SAM" id="MobiDB-lite"/>
    </source>
</evidence>
<dbReference type="EMBL" id="DS235866">
    <property type="protein sequence ID" value="EEB19375.1"/>
    <property type="molecule type" value="Genomic_DNA"/>
</dbReference>
<dbReference type="Proteomes" id="UP000009046">
    <property type="component" value="Unassembled WGS sequence"/>
</dbReference>
<feature type="region of interest" description="Disordered" evidence="3">
    <location>
        <begin position="265"/>
        <end position="341"/>
    </location>
</feature>
<sequence length="355" mass="39778">MSVEEDIELKNLVAQTLENKGILPKIRAELRANVFLALEENPDTNETLLKNEKLSTFLKVPVGALVLNLIREFLKFFELDFTLSVFEPETKYNNDYNEITRDKMINELKITDLSKKYPLLVEVIEKIININKSPICKVSNIDIAKVNDKYDCGDHGNNTISPVPPLNSTFIKKSEIQLSPISPVENESREDTNDSIKEAISNNYSESDSLSEGPINLNDSPKEDSPLPTSHKSNSKESNLGNVAPKETLEIDLLTFTPVKDSKLKENHKNNSISNNNVVTKTDEQKDKQKSQSVLGDLPPLTSKSEDKGFSMNDIKAIMDDWSGKESTKNKEESPKTIDETISKLSSAADYLETL</sequence>
<proteinExistence type="predicted"/>
<evidence type="ECO:0000313" key="5">
    <source>
        <dbReference type="EMBL" id="EEB19375.1"/>
    </source>
</evidence>